<dbReference type="PANTHER" id="PTHR13037">
    <property type="entry name" value="FORMIN"/>
    <property type="match status" value="1"/>
</dbReference>
<feature type="domain" description="Pyrrolo-quinoline quinone repeat" evidence="4">
    <location>
        <begin position="320"/>
        <end position="529"/>
    </location>
</feature>
<feature type="compositionally biased region" description="Pro residues" evidence="2">
    <location>
        <begin position="57"/>
        <end position="76"/>
    </location>
</feature>
<dbReference type="PANTHER" id="PTHR13037:SF24">
    <property type="entry name" value="POLYCOMB PROTEIN PCL-RELATED"/>
    <property type="match status" value="1"/>
</dbReference>
<evidence type="ECO:0000313" key="6">
    <source>
        <dbReference type="Proteomes" id="UP001589703"/>
    </source>
</evidence>
<dbReference type="InterPro" id="IPR015943">
    <property type="entry name" value="WD40/YVTN_repeat-like_dom_sf"/>
</dbReference>
<keyword evidence="6" id="KW-1185">Reference proteome</keyword>
<feature type="region of interest" description="Disordered" evidence="2">
    <location>
        <begin position="1"/>
        <end position="157"/>
    </location>
</feature>
<proteinExistence type="predicted"/>
<dbReference type="InterPro" id="IPR002372">
    <property type="entry name" value="PQQ_rpt_dom"/>
</dbReference>
<evidence type="ECO:0000313" key="5">
    <source>
        <dbReference type="EMBL" id="MFB9736428.1"/>
    </source>
</evidence>
<dbReference type="Proteomes" id="UP001589703">
    <property type="component" value="Unassembled WGS sequence"/>
</dbReference>
<organism evidence="5 6">
    <name type="scientific">Streptomyces thermocoprophilus</name>
    <dbReference type="NCBI Taxonomy" id="78356"/>
    <lineage>
        <taxon>Bacteria</taxon>
        <taxon>Bacillati</taxon>
        <taxon>Actinomycetota</taxon>
        <taxon>Actinomycetes</taxon>
        <taxon>Kitasatosporales</taxon>
        <taxon>Streptomycetaceae</taxon>
        <taxon>Streptomyces</taxon>
    </lineage>
</organism>
<dbReference type="Gene3D" id="2.130.10.10">
    <property type="entry name" value="YVTN repeat-like/Quinoprotein amine dehydrogenase"/>
    <property type="match status" value="2"/>
</dbReference>
<feature type="transmembrane region" description="Helical" evidence="3">
    <location>
        <begin position="164"/>
        <end position="185"/>
    </location>
</feature>
<feature type="region of interest" description="Disordered" evidence="2">
    <location>
        <begin position="188"/>
        <end position="227"/>
    </location>
</feature>
<comment type="caution">
    <text evidence="5">The sequence shown here is derived from an EMBL/GenBank/DDBJ whole genome shotgun (WGS) entry which is preliminary data.</text>
</comment>
<feature type="compositionally biased region" description="Pro residues" evidence="2">
    <location>
        <begin position="18"/>
        <end position="34"/>
    </location>
</feature>
<dbReference type="InterPro" id="IPR011047">
    <property type="entry name" value="Quinoprotein_ADH-like_sf"/>
</dbReference>
<evidence type="ECO:0000256" key="1">
    <source>
        <dbReference type="ARBA" id="ARBA00022581"/>
    </source>
</evidence>
<reference evidence="5 6" key="1">
    <citation type="submission" date="2024-09" db="EMBL/GenBank/DDBJ databases">
        <authorList>
            <person name="Sun Q."/>
            <person name="Mori K."/>
        </authorList>
    </citation>
    <scope>NUCLEOTIDE SEQUENCE [LARGE SCALE GENOMIC DNA]</scope>
    <source>
        <strain evidence="5 6">JCM 10918</strain>
    </source>
</reference>
<dbReference type="SUPFAM" id="SSF50998">
    <property type="entry name" value="Quinoprotein alcohol dehydrogenase-like"/>
    <property type="match status" value="1"/>
</dbReference>
<dbReference type="RefSeq" id="WP_385859088.1">
    <property type="nucleotide sequence ID" value="NZ_JBHMAR010000015.1"/>
</dbReference>
<gene>
    <name evidence="5" type="ORF">ACFFRO_15045</name>
</gene>
<keyword evidence="1" id="KW-0945">Host-virus interaction</keyword>
<feature type="compositionally biased region" description="Pro residues" evidence="2">
    <location>
        <begin position="86"/>
        <end position="98"/>
    </location>
</feature>
<evidence type="ECO:0000259" key="4">
    <source>
        <dbReference type="Pfam" id="PF13360"/>
    </source>
</evidence>
<name>A0ABV5VF24_9ACTN</name>
<feature type="compositionally biased region" description="Low complexity" evidence="2">
    <location>
        <begin position="113"/>
        <end position="126"/>
    </location>
</feature>
<keyword evidence="3" id="KW-0812">Transmembrane</keyword>
<evidence type="ECO:0000256" key="2">
    <source>
        <dbReference type="SAM" id="MobiDB-lite"/>
    </source>
</evidence>
<sequence length="635" mass="65470">MTQPPPPPNQPPQQGGFGPPPEPSDAPPAQPPQQPDLTKAPAPQPPAPQPGYGYPQAPAPQTPQSPAAPAPQPPQPAYGYPQGAPQTPPPPQGPPTAPQPGYGYPGQPPAPYGQPGQPGQPAYGQPGQPGYGYPGQPPAYGYPQPTVPMPQQPAGGGKKFNAQVAIIVAAVVAIALIIGGGIWYAGSSDDDKQDTASSGGTTGGGDKGGSGGTGGTAAKGAEKVPSNTSAKVAFQVPAPAVKDKQVDSVEGSWLTDSVYAKAGVNEISGYDPDTGAKKWTLPLTGQTCAGSDQVGAGGIAVVLAEERKRGADGRHEDCTEITAFNVDTGKTLWTKNVTASGKKVGFGEVSISGTTVAVGGGYNGGAAFELNTGKVLWQPKIGDCEDAGYAGGEQLVAVRRCGGYDDERFEIQLLNPKTGAVKWTYRLPAGIDNAKVISTKPVVIGVDSAEITASGATDVFSLDDSGKLLYKIGLEDGKYDHRCEVSKYDGCKRVVVGNGKLYVPTKEHDGSGDFSRTNEIVAFDLTTGKSAGIRIDAGDGYTIFPLRMDGGNVLAYKEGPYDKGDQVVTADASGMETVLLEAPADKSVKDVISSMVPSTAEVLYGNGRLFLGQDLISKPYSADRKVYTAIGFTTR</sequence>
<dbReference type="Pfam" id="PF13360">
    <property type="entry name" value="PQQ_2"/>
    <property type="match status" value="1"/>
</dbReference>
<keyword evidence="3" id="KW-1133">Transmembrane helix</keyword>
<keyword evidence="3" id="KW-0472">Membrane</keyword>
<protein>
    <submittedName>
        <fullName evidence="5">PQQ-binding-like beta-propeller repeat protein</fullName>
    </submittedName>
</protein>
<evidence type="ECO:0000256" key="3">
    <source>
        <dbReference type="SAM" id="Phobius"/>
    </source>
</evidence>
<feature type="compositionally biased region" description="Gly residues" evidence="2">
    <location>
        <begin position="200"/>
        <end position="217"/>
    </location>
</feature>
<accession>A0ABV5VF24</accession>
<feature type="compositionally biased region" description="Pro residues" evidence="2">
    <location>
        <begin position="1"/>
        <end position="11"/>
    </location>
</feature>
<dbReference type="EMBL" id="JBHMAR010000015">
    <property type="protein sequence ID" value="MFB9736428.1"/>
    <property type="molecule type" value="Genomic_DNA"/>
</dbReference>